<dbReference type="EMBL" id="JAABNT010000002">
    <property type="protein sequence ID" value="NEK21401.1"/>
    <property type="molecule type" value="Genomic_DNA"/>
</dbReference>
<keyword evidence="1" id="KW-1133">Transmembrane helix</keyword>
<feature type="domain" description="RNase NYN" evidence="2">
    <location>
        <begin position="102"/>
        <end position="208"/>
    </location>
</feature>
<sequence length="226" mass="24912">MMQPQEIVMTPLDILTPLILLLAFIGYITCFVRMFRLTLAGTAALAIVISRDFGFETGNLVYWGAGFSVVLAAVLAATFQRETQRAEAPTKKNGKSRKPSSEVVIGGTNVMYWDGEADLRTLRSVVDQLRSKGKYPFVFLDASSRHHLKDPSLDERGFAKALGLKRDRIMVCPARTEADAFILKYAREHRLPVVSNDRFGDRAQQAKGLKLIKGGVAGGKPILEGL</sequence>
<reference evidence="3 4" key="1">
    <citation type="submission" date="2020-01" db="EMBL/GenBank/DDBJ databases">
        <title>Sulfitobacter sediminilitoris sp. nov., isolated from a tidal flat.</title>
        <authorList>
            <person name="Park S."/>
            <person name="Yoon J.-H."/>
        </authorList>
    </citation>
    <scope>NUCLEOTIDE SEQUENCE [LARGE SCALE GENOMIC DNA]</scope>
    <source>
        <strain evidence="3 4">JBTF-M27</strain>
    </source>
</reference>
<evidence type="ECO:0000313" key="3">
    <source>
        <dbReference type="EMBL" id="NEK21401.1"/>
    </source>
</evidence>
<comment type="caution">
    <text evidence="3">The sequence shown here is derived from an EMBL/GenBank/DDBJ whole genome shotgun (WGS) entry which is preliminary data.</text>
</comment>
<accession>A0A6P0C5H2</accession>
<name>A0A6P0C5H2_9RHOB</name>
<dbReference type="Gene3D" id="3.40.50.11980">
    <property type="match status" value="1"/>
</dbReference>
<organism evidence="3 4">
    <name type="scientific">Sulfitobacter sediminilitoris</name>
    <dbReference type="NCBI Taxonomy" id="2698830"/>
    <lineage>
        <taxon>Bacteria</taxon>
        <taxon>Pseudomonadati</taxon>
        <taxon>Pseudomonadota</taxon>
        <taxon>Alphaproteobacteria</taxon>
        <taxon>Rhodobacterales</taxon>
        <taxon>Roseobacteraceae</taxon>
        <taxon>Sulfitobacter</taxon>
    </lineage>
</organism>
<proteinExistence type="predicted"/>
<dbReference type="AlphaFoldDB" id="A0A6P0C5H2"/>
<evidence type="ECO:0000256" key="1">
    <source>
        <dbReference type="SAM" id="Phobius"/>
    </source>
</evidence>
<keyword evidence="1" id="KW-0812">Transmembrane</keyword>
<dbReference type="Pfam" id="PF11977">
    <property type="entry name" value="RNase_Zc3h12a"/>
    <property type="match status" value="1"/>
</dbReference>
<gene>
    <name evidence="3" type="ORF">GV827_03155</name>
</gene>
<keyword evidence="4" id="KW-1185">Reference proteome</keyword>
<dbReference type="InterPro" id="IPR021869">
    <property type="entry name" value="RNase_Zc3h12_NYN"/>
</dbReference>
<feature type="transmembrane region" description="Helical" evidence="1">
    <location>
        <begin position="60"/>
        <end position="79"/>
    </location>
</feature>
<dbReference type="Proteomes" id="UP000468591">
    <property type="component" value="Unassembled WGS sequence"/>
</dbReference>
<evidence type="ECO:0000259" key="2">
    <source>
        <dbReference type="Pfam" id="PF11977"/>
    </source>
</evidence>
<protein>
    <recommendedName>
        <fullName evidence="2">RNase NYN domain-containing protein</fullName>
    </recommendedName>
</protein>
<keyword evidence="1" id="KW-0472">Membrane</keyword>
<dbReference type="RefSeq" id="WP_164352259.1">
    <property type="nucleotide sequence ID" value="NZ_JAABNT010000002.1"/>
</dbReference>
<evidence type="ECO:0000313" key="4">
    <source>
        <dbReference type="Proteomes" id="UP000468591"/>
    </source>
</evidence>
<feature type="transmembrane region" description="Helical" evidence="1">
    <location>
        <begin position="12"/>
        <end position="30"/>
    </location>
</feature>